<proteinExistence type="predicted"/>
<gene>
    <name evidence="1" type="ORF">ABID21_004847</name>
</gene>
<organism evidence="1 2">
    <name type="scientific">Pseudorhizobium tarimense</name>
    <dbReference type="NCBI Taxonomy" id="1079109"/>
    <lineage>
        <taxon>Bacteria</taxon>
        <taxon>Pseudomonadati</taxon>
        <taxon>Pseudomonadota</taxon>
        <taxon>Alphaproteobacteria</taxon>
        <taxon>Hyphomicrobiales</taxon>
        <taxon>Rhizobiaceae</taxon>
        <taxon>Rhizobium/Agrobacterium group</taxon>
        <taxon>Pseudorhizobium</taxon>
    </lineage>
</organism>
<sequence length="46" mass="4817">MITIPSLAEGALYDTFEAAREALRPHLSLSKLAARYGLAKAADAAA</sequence>
<name>A0ABV2HDW5_9HYPH</name>
<comment type="caution">
    <text evidence="1">The sequence shown here is derived from an EMBL/GenBank/DDBJ whole genome shotgun (WGS) entry which is preliminary data.</text>
</comment>
<protein>
    <submittedName>
        <fullName evidence="1">Uncharacterized protein</fullName>
    </submittedName>
</protein>
<evidence type="ECO:0000313" key="2">
    <source>
        <dbReference type="Proteomes" id="UP001549031"/>
    </source>
</evidence>
<reference evidence="1 2" key="1">
    <citation type="submission" date="2024-06" db="EMBL/GenBank/DDBJ databases">
        <title>Genomic Encyclopedia of Type Strains, Phase IV (KMG-IV): sequencing the most valuable type-strain genomes for metagenomic binning, comparative biology and taxonomic classification.</title>
        <authorList>
            <person name="Goeker M."/>
        </authorList>
    </citation>
    <scope>NUCLEOTIDE SEQUENCE [LARGE SCALE GENOMIC DNA]</scope>
    <source>
        <strain evidence="1 2">DSM 105042</strain>
    </source>
</reference>
<dbReference type="Proteomes" id="UP001549031">
    <property type="component" value="Unassembled WGS sequence"/>
</dbReference>
<dbReference type="EMBL" id="JBEPLJ010000031">
    <property type="protein sequence ID" value="MET3588709.1"/>
    <property type="molecule type" value="Genomic_DNA"/>
</dbReference>
<evidence type="ECO:0000313" key="1">
    <source>
        <dbReference type="EMBL" id="MET3588709.1"/>
    </source>
</evidence>
<keyword evidence="2" id="KW-1185">Reference proteome</keyword>
<dbReference type="RefSeq" id="WP_247246369.1">
    <property type="nucleotide sequence ID" value="NZ_JALJRA010000031.1"/>
</dbReference>
<accession>A0ABV2HDW5</accession>